<accession>A0ABU5XH46</accession>
<protein>
    <submittedName>
        <fullName evidence="8">LysR substrate-binding domain-containing protein</fullName>
    </submittedName>
</protein>
<dbReference type="InterPro" id="IPR000847">
    <property type="entry name" value="LysR_HTH_N"/>
</dbReference>
<evidence type="ECO:0000313" key="9">
    <source>
        <dbReference type="Proteomes" id="UP001299596"/>
    </source>
</evidence>
<keyword evidence="5" id="KW-0804">Transcription</keyword>
<keyword evidence="4" id="KW-0010">Activator</keyword>
<dbReference type="PANTHER" id="PTHR30346">
    <property type="entry name" value="TRANSCRIPTIONAL DUAL REGULATOR HCAR-RELATED"/>
    <property type="match status" value="1"/>
</dbReference>
<evidence type="ECO:0000259" key="7">
    <source>
        <dbReference type="PROSITE" id="PS50931"/>
    </source>
</evidence>
<feature type="domain" description="HTH lysR-type" evidence="7">
    <location>
        <begin position="46"/>
        <end position="103"/>
    </location>
</feature>
<dbReference type="Pfam" id="PF00126">
    <property type="entry name" value="HTH_1"/>
    <property type="match status" value="1"/>
</dbReference>
<feature type="region of interest" description="Disordered" evidence="6">
    <location>
        <begin position="1"/>
        <end position="36"/>
    </location>
</feature>
<keyword evidence="3" id="KW-0238">DNA-binding</keyword>
<organism evidence="8 9">
    <name type="scientific">[Mycobacterium] crassicus</name>
    <dbReference type="NCBI Taxonomy" id="2872309"/>
    <lineage>
        <taxon>Bacteria</taxon>
        <taxon>Bacillati</taxon>
        <taxon>Actinomycetota</taxon>
        <taxon>Actinomycetes</taxon>
        <taxon>Mycobacteriales</taxon>
        <taxon>Mycobacteriaceae</taxon>
        <taxon>Mycolicibacter</taxon>
    </lineage>
</organism>
<evidence type="ECO:0000256" key="5">
    <source>
        <dbReference type="ARBA" id="ARBA00023163"/>
    </source>
</evidence>
<evidence type="ECO:0000256" key="3">
    <source>
        <dbReference type="ARBA" id="ARBA00023125"/>
    </source>
</evidence>
<gene>
    <name evidence="8" type="ORF">K6T79_11000</name>
</gene>
<dbReference type="Gene3D" id="3.40.190.10">
    <property type="entry name" value="Periplasmic binding protein-like II"/>
    <property type="match status" value="2"/>
</dbReference>
<reference evidence="8 9" key="1">
    <citation type="submission" date="2023-12" db="EMBL/GenBank/DDBJ databases">
        <title>Description of new species of Mycobacterium terrae complex isolated from sewage at the Sao Paulo Zoological Park Foundation in Brazil.</title>
        <authorList>
            <person name="Romagnoli C.L."/>
            <person name="Conceicao E.C."/>
            <person name="Machado E."/>
            <person name="Barreto L.B.P.F."/>
            <person name="Sharma A."/>
            <person name="Silva N.M."/>
            <person name="Marques L.E."/>
            <person name="Juliana M.A."/>
            <person name="Lourenco M.C.S."/>
            <person name="Digiampietri L.A."/>
            <person name="Suffys P.N."/>
            <person name="Viana-Niero C."/>
        </authorList>
    </citation>
    <scope>NUCLEOTIDE SEQUENCE [LARGE SCALE GENOMIC DNA]</scope>
    <source>
        <strain evidence="8 9">MYC098</strain>
    </source>
</reference>
<dbReference type="SUPFAM" id="SSF46785">
    <property type="entry name" value="Winged helix' DNA-binding domain"/>
    <property type="match status" value="1"/>
</dbReference>
<dbReference type="Pfam" id="PF03466">
    <property type="entry name" value="LysR_substrate"/>
    <property type="match status" value="1"/>
</dbReference>
<comment type="caution">
    <text evidence="8">The sequence shown here is derived from an EMBL/GenBank/DDBJ whole genome shotgun (WGS) entry which is preliminary data.</text>
</comment>
<comment type="similarity">
    <text evidence="1">Belongs to the LysR transcriptional regulatory family.</text>
</comment>
<evidence type="ECO:0000256" key="1">
    <source>
        <dbReference type="ARBA" id="ARBA00009437"/>
    </source>
</evidence>
<name>A0ABU5XH46_9MYCO</name>
<dbReference type="PROSITE" id="PS50931">
    <property type="entry name" value="HTH_LYSR"/>
    <property type="match status" value="1"/>
</dbReference>
<evidence type="ECO:0000313" key="8">
    <source>
        <dbReference type="EMBL" id="MEB3021574.1"/>
    </source>
</evidence>
<dbReference type="Proteomes" id="UP001299596">
    <property type="component" value="Unassembled WGS sequence"/>
</dbReference>
<dbReference type="InterPro" id="IPR005119">
    <property type="entry name" value="LysR_subst-bd"/>
</dbReference>
<dbReference type="PANTHER" id="PTHR30346:SF0">
    <property type="entry name" value="HCA OPERON TRANSCRIPTIONAL ACTIVATOR HCAR"/>
    <property type="match status" value="1"/>
</dbReference>
<dbReference type="RefSeq" id="WP_225406073.1">
    <property type="nucleotide sequence ID" value="NZ_JAYJJR010000005.1"/>
</dbReference>
<keyword evidence="2" id="KW-0805">Transcription regulation</keyword>
<dbReference type="Gene3D" id="1.10.10.10">
    <property type="entry name" value="Winged helix-like DNA-binding domain superfamily/Winged helix DNA-binding domain"/>
    <property type="match status" value="1"/>
</dbReference>
<sequence length="353" mass="37970">MSGQPNATPEWPTPHQRHTTARDGSASDVGPTAEPIGPGYHAPIDFNTRKLFHFVAVAEELHFSKAAARVHLAQQALSRDIKGLEEELGAKLLERSTRKVTLTPAGEVFLEGARTALTALDAAASAARRAAREPTGTLRLGYVPGAALELTPLILDEFRKHHPDVVVEMQEFPVNDSSAGLASGATDVAFVRLPKGIANIATEVLFVDPVVAMVPNAHHLAGRRSVSARDLVGDPITNGDTLDETYRAFWCLDAVRDESTRARVVPINSITEEAQLVAAGAAIAITSAVVMHFMPVPGVQFLAIDDWPGSAIALGWHRDQPSPVVAQFLDVARSVRDRESELVYAMENRPTTP</sequence>
<dbReference type="InterPro" id="IPR036388">
    <property type="entry name" value="WH-like_DNA-bd_sf"/>
</dbReference>
<dbReference type="EMBL" id="JAYJJR010000005">
    <property type="protein sequence ID" value="MEB3021574.1"/>
    <property type="molecule type" value="Genomic_DNA"/>
</dbReference>
<dbReference type="SUPFAM" id="SSF53850">
    <property type="entry name" value="Periplasmic binding protein-like II"/>
    <property type="match status" value="1"/>
</dbReference>
<dbReference type="PRINTS" id="PR00039">
    <property type="entry name" value="HTHLYSR"/>
</dbReference>
<evidence type="ECO:0000256" key="2">
    <source>
        <dbReference type="ARBA" id="ARBA00023015"/>
    </source>
</evidence>
<proteinExistence type="inferred from homology"/>
<dbReference type="CDD" id="cd08414">
    <property type="entry name" value="PBP2_LTTR_aromatics_like"/>
    <property type="match status" value="1"/>
</dbReference>
<dbReference type="InterPro" id="IPR036390">
    <property type="entry name" value="WH_DNA-bd_sf"/>
</dbReference>
<keyword evidence="9" id="KW-1185">Reference proteome</keyword>
<evidence type="ECO:0000256" key="6">
    <source>
        <dbReference type="SAM" id="MobiDB-lite"/>
    </source>
</evidence>
<evidence type="ECO:0000256" key="4">
    <source>
        <dbReference type="ARBA" id="ARBA00023159"/>
    </source>
</evidence>